<dbReference type="Pfam" id="PF13302">
    <property type="entry name" value="Acetyltransf_3"/>
    <property type="match status" value="1"/>
</dbReference>
<dbReference type="Gene3D" id="3.40.630.30">
    <property type="match status" value="1"/>
</dbReference>
<dbReference type="InterPro" id="IPR000182">
    <property type="entry name" value="GNAT_dom"/>
</dbReference>
<dbReference type="PANTHER" id="PTHR43792">
    <property type="entry name" value="GNAT FAMILY, PUTATIVE (AFU_ORTHOLOGUE AFUA_3G00765)-RELATED-RELATED"/>
    <property type="match status" value="1"/>
</dbReference>
<name>A0A927U7M1_9FIRM</name>
<dbReference type="PROSITE" id="PS51186">
    <property type="entry name" value="GNAT"/>
    <property type="match status" value="1"/>
</dbReference>
<evidence type="ECO:0000313" key="5">
    <source>
        <dbReference type="EMBL" id="MBE5919811.1"/>
    </source>
</evidence>
<gene>
    <name evidence="5" type="ORF">E7272_08185</name>
</gene>
<comment type="similarity">
    <text evidence="3">Belongs to the acetyltransferase family. RimJ subfamily.</text>
</comment>
<dbReference type="AlphaFoldDB" id="A0A927U7M1"/>
<accession>A0A927U7M1</accession>
<dbReference type="InterPro" id="IPR051531">
    <property type="entry name" value="N-acetyltransferase"/>
</dbReference>
<dbReference type="GO" id="GO:0008999">
    <property type="term" value="F:protein-N-terminal-alanine acetyltransferase activity"/>
    <property type="evidence" value="ECO:0007669"/>
    <property type="project" value="TreeGrafter"/>
</dbReference>
<dbReference type="SUPFAM" id="SSF55729">
    <property type="entry name" value="Acyl-CoA N-acyltransferases (Nat)"/>
    <property type="match status" value="1"/>
</dbReference>
<dbReference type="PANTHER" id="PTHR43792:SF8">
    <property type="entry name" value="[RIBOSOMAL PROTEIN US5]-ALANINE N-ACETYLTRANSFERASE"/>
    <property type="match status" value="1"/>
</dbReference>
<reference evidence="5" key="1">
    <citation type="submission" date="2019-04" db="EMBL/GenBank/DDBJ databases">
        <title>Evolution of Biomass-Degrading Anaerobic Consortia Revealed by Metagenomics.</title>
        <authorList>
            <person name="Peng X."/>
        </authorList>
    </citation>
    <scope>NUCLEOTIDE SEQUENCE</scope>
    <source>
        <strain evidence="5">SIG311</strain>
    </source>
</reference>
<evidence type="ECO:0000259" key="4">
    <source>
        <dbReference type="PROSITE" id="PS51186"/>
    </source>
</evidence>
<evidence type="ECO:0000256" key="2">
    <source>
        <dbReference type="ARBA" id="ARBA00023315"/>
    </source>
</evidence>
<keyword evidence="1" id="KW-0808">Transferase</keyword>
<feature type="domain" description="N-acetyltransferase" evidence="4">
    <location>
        <begin position="14"/>
        <end position="165"/>
    </location>
</feature>
<protein>
    <submittedName>
        <fullName evidence="5">GNAT family N-acetyltransferase</fullName>
    </submittedName>
</protein>
<comment type="caution">
    <text evidence="5">The sequence shown here is derived from an EMBL/GenBank/DDBJ whole genome shotgun (WGS) entry which is preliminary data.</text>
</comment>
<dbReference type="Proteomes" id="UP000766246">
    <property type="component" value="Unassembled WGS sequence"/>
</dbReference>
<evidence type="ECO:0000256" key="3">
    <source>
        <dbReference type="ARBA" id="ARBA00038502"/>
    </source>
</evidence>
<proteinExistence type="inferred from homology"/>
<evidence type="ECO:0000256" key="1">
    <source>
        <dbReference type="ARBA" id="ARBA00022679"/>
    </source>
</evidence>
<dbReference type="InterPro" id="IPR016181">
    <property type="entry name" value="Acyl_CoA_acyltransferase"/>
</dbReference>
<evidence type="ECO:0000313" key="6">
    <source>
        <dbReference type="Proteomes" id="UP000766246"/>
    </source>
</evidence>
<dbReference type="GO" id="GO:0005737">
    <property type="term" value="C:cytoplasm"/>
    <property type="evidence" value="ECO:0007669"/>
    <property type="project" value="TreeGrafter"/>
</dbReference>
<dbReference type="EMBL" id="SVER01000019">
    <property type="protein sequence ID" value="MBE5919811.1"/>
    <property type="molecule type" value="Genomic_DNA"/>
</dbReference>
<sequence length="182" mass="21304">MSANNEYLFETERLGFRHWNEDDAEVLFSMAKEKEVGSPCGWPAHKTIEESINVINNVFTNPENYAICLKETEEPIGTADLMFHYENKDECELGYWLGKPYWGQGIMPEACKLLLKRAFEDLNVSKVWCGYFQGNEKSKRVQEKLGFKYNRTDENVKVPLLNEVRTNVVNLMTKEEWKQLYT</sequence>
<keyword evidence="2" id="KW-0012">Acyltransferase</keyword>
<organism evidence="5 6">
    <name type="scientific">Pseudobutyrivibrio ruminis</name>
    <dbReference type="NCBI Taxonomy" id="46206"/>
    <lineage>
        <taxon>Bacteria</taxon>
        <taxon>Bacillati</taxon>
        <taxon>Bacillota</taxon>
        <taxon>Clostridia</taxon>
        <taxon>Lachnospirales</taxon>
        <taxon>Lachnospiraceae</taxon>
        <taxon>Pseudobutyrivibrio</taxon>
    </lineage>
</organism>